<protein>
    <submittedName>
        <fullName evidence="2">Uroporphyrinogen-III synthase</fullName>
    </submittedName>
</protein>
<dbReference type="InterPro" id="IPR039793">
    <property type="entry name" value="UROS/Hem4"/>
</dbReference>
<evidence type="ECO:0000313" key="2">
    <source>
        <dbReference type="EMBL" id="RNI35695.1"/>
    </source>
</evidence>
<dbReference type="PANTHER" id="PTHR12390:SF0">
    <property type="entry name" value="UROPORPHYRINOGEN-III SYNTHASE"/>
    <property type="match status" value="1"/>
</dbReference>
<dbReference type="Gene3D" id="3.40.50.10090">
    <property type="match status" value="2"/>
</dbReference>
<dbReference type="GO" id="GO:0005829">
    <property type="term" value="C:cytosol"/>
    <property type="evidence" value="ECO:0007669"/>
    <property type="project" value="TreeGrafter"/>
</dbReference>
<evidence type="ECO:0000259" key="1">
    <source>
        <dbReference type="Pfam" id="PF02602"/>
    </source>
</evidence>
<dbReference type="GO" id="GO:0006780">
    <property type="term" value="P:uroporphyrinogen III biosynthetic process"/>
    <property type="evidence" value="ECO:0007669"/>
    <property type="project" value="InterPro"/>
</dbReference>
<dbReference type="InterPro" id="IPR003754">
    <property type="entry name" value="4pyrrol_synth_uPrphyn_synth"/>
</dbReference>
<gene>
    <name evidence="2" type="ORF">EFY79_12085</name>
</gene>
<dbReference type="CDD" id="cd06578">
    <property type="entry name" value="HemD"/>
    <property type="match status" value="1"/>
</dbReference>
<dbReference type="PANTHER" id="PTHR12390">
    <property type="entry name" value="UROPORPHYRINOGEN III SYNTHASE"/>
    <property type="match status" value="1"/>
</dbReference>
<evidence type="ECO:0000313" key="3">
    <source>
        <dbReference type="Proteomes" id="UP000267223"/>
    </source>
</evidence>
<proteinExistence type="predicted"/>
<sequence length="236" mass="26377">MQNKVQILSTKKISDSFIKSAAEKNIAIEQMSFIETKESISAKIKKRIGELSAQNITAIFTSSNAVNAVGKIVSPQTNWKIFSIEPATRKKVEQIFINSTITGAARDAENLAQQIIEDKSVKQIVFFCGNQRRDLLPLELKKNGINVEELIVYNTIEKPQAVSKKYDGILFFSPSAVRSFFKKSKIISETILFTIGKTTAAELKNYSNNTTVISEIPDTQKLIAEVIKYFSTIKTD</sequence>
<feature type="domain" description="Tetrapyrrole biosynthesis uroporphyrinogen III synthase" evidence="1">
    <location>
        <begin position="32"/>
        <end position="223"/>
    </location>
</feature>
<reference evidence="2 3" key="1">
    <citation type="submission" date="2018-11" db="EMBL/GenBank/DDBJ databases">
        <title>Draft genome sequence of Ferruginibacter sp. BO-59.</title>
        <authorList>
            <person name="Im W.T."/>
        </authorList>
    </citation>
    <scope>NUCLEOTIDE SEQUENCE [LARGE SCALE GENOMIC DNA]</scope>
    <source>
        <strain evidence="2 3">BO-59</strain>
    </source>
</reference>
<dbReference type="Pfam" id="PF02602">
    <property type="entry name" value="HEM4"/>
    <property type="match status" value="1"/>
</dbReference>
<dbReference type="GO" id="GO:0004852">
    <property type="term" value="F:uroporphyrinogen-III synthase activity"/>
    <property type="evidence" value="ECO:0007669"/>
    <property type="project" value="InterPro"/>
</dbReference>
<organism evidence="2 3">
    <name type="scientific">Hanamia caeni</name>
    <dbReference type="NCBI Taxonomy" id="2294116"/>
    <lineage>
        <taxon>Bacteria</taxon>
        <taxon>Pseudomonadati</taxon>
        <taxon>Bacteroidota</taxon>
        <taxon>Chitinophagia</taxon>
        <taxon>Chitinophagales</taxon>
        <taxon>Chitinophagaceae</taxon>
        <taxon>Hanamia</taxon>
    </lineage>
</organism>
<dbReference type="EMBL" id="RJJR01000009">
    <property type="protein sequence ID" value="RNI35695.1"/>
    <property type="molecule type" value="Genomic_DNA"/>
</dbReference>
<accession>A0A3M9NE26</accession>
<comment type="caution">
    <text evidence="2">The sequence shown here is derived from an EMBL/GenBank/DDBJ whole genome shotgun (WGS) entry which is preliminary data.</text>
</comment>
<dbReference type="InterPro" id="IPR036108">
    <property type="entry name" value="4pyrrol_syn_uPrphyn_synt_sf"/>
</dbReference>
<dbReference type="Proteomes" id="UP000267223">
    <property type="component" value="Unassembled WGS sequence"/>
</dbReference>
<keyword evidence="3" id="KW-1185">Reference proteome</keyword>
<name>A0A3M9NE26_9BACT</name>
<dbReference type="AlphaFoldDB" id="A0A3M9NE26"/>
<dbReference type="SUPFAM" id="SSF69618">
    <property type="entry name" value="HemD-like"/>
    <property type="match status" value="1"/>
</dbReference>